<dbReference type="EMBL" id="KV448981">
    <property type="protein sequence ID" value="OAX32534.1"/>
    <property type="molecule type" value="Genomic_DNA"/>
</dbReference>
<evidence type="ECO:0000313" key="2">
    <source>
        <dbReference type="Proteomes" id="UP000092154"/>
    </source>
</evidence>
<evidence type="ECO:0000313" key="1">
    <source>
        <dbReference type="EMBL" id="OAX32534.1"/>
    </source>
</evidence>
<dbReference type="AlphaFoldDB" id="A0A1B7MIU8"/>
<protein>
    <submittedName>
        <fullName evidence="1">Uncharacterized protein</fullName>
    </submittedName>
</protein>
<reference evidence="1 2" key="1">
    <citation type="submission" date="2016-06" db="EMBL/GenBank/DDBJ databases">
        <title>Comparative genomics of the ectomycorrhizal sister species Rhizopogon vinicolor and Rhizopogon vesiculosus (Basidiomycota: Boletales) reveals a divergence of the mating type B locus.</title>
        <authorList>
            <consortium name="DOE Joint Genome Institute"/>
            <person name="Mujic A.B."/>
            <person name="Kuo A."/>
            <person name="Tritt A."/>
            <person name="Lipzen A."/>
            <person name="Chen C."/>
            <person name="Johnson J."/>
            <person name="Sharma A."/>
            <person name="Barry K."/>
            <person name="Grigoriev I.V."/>
            <person name="Spatafora J.W."/>
        </authorList>
    </citation>
    <scope>NUCLEOTIDE SEQUENCE [LARGE SCALE GENOMIC DNA]</scope>
    <source>
        <strain evidence="1 2">AM-OR11-026</strain>
    </source>
</reference>
<sequence>MLPISQSLHVFPPLDELPHDLHIDLSTRLKPFTVIQNELVVSLRDVLGVDVRFAKRTSILSSDSPIAVHSMLATIVEYVNENVGIDDDVDGLRSALASNCCFFFFFC</sequence>
<name>A0A1B7MIU8_9AGAM</name>
<dbReference type="InParanoid" id="A0A1B7MIU8"/>
<gene>
    <name evidence="1" type="ORF">K503DRAFT_600165</name>
</gene>
<keyword evidence="2" id="KW-1185">Reference proteome</keyword>
<accession>A0A1B7MIU8</accession>
<organism evidence="1 2">
    <name type="scientific">Rhizopogon vinicolor AM-OR11-026</name>
    <dbReference type="NCBI Taxonomy" id="1314800"/>
    <lineage>
        <taxon>Eukaryota</taxon>
        <taxon>Fungi</taxon>
        <taxon>Dikarya</taxon>
        <taxon>Basidiomycota</taxon>
        <taxon>Agaricomycotina</taxon>
        <taxon>Agaricomycetes</taxon>
        <taxon>Agaricomycetidae</taxon>
        <taxon>Boletales</taxon>
        <taxon>Suillineae</taxon>
        <taxon>Rhizopogonaceae</taxon>
        <taxon>Rhizopogon</taxon>
    </lineage>
</organism>
<dbReference type="Proteomes" id="UP000092154">
    <property type="component" value="Unassembled WGS sequence"/>
</dbReference>
<proteinExistence type="predicted"/>